<comment type="similarity">
    <text evidence="3">In the N-terminal section; belongs to the glycosyltransferase 51 family.</text>
</comment>
<dbReference type="FunFam" id="1.10.3810.10:FF:000001">
    <property type="entry name" value="Penicillin-binding protein 1A"/>
    <property type="match status" value="1"/>
</dbReference>
<evidence type="ECO:0000256" key="3">
    <source>
        <dbReference type="ARBA" id="ARBA00007739"/>
    </source>
</evidence>
<sequence>MADDGTVLGVRGPLYGRRVRLEEMPAHLPQAFLAIEDRRFFEHDGVDYRGLARAFWVNVRAGRTVQGGSTLTMQLVKNLVLTPERSLRRKIQEIRLALALERALSKQEILELYLNRVYLGEQAFGVEAAARRYFNTTTSELSLQESALLAALPKAPTRLAPTENMAEALARARRVLSAMQEAGFIDPIAYLTAASIPAELAEGLIAPEEAQGWGHVFDAAQAEALRILGENGGAPDLVIITTIDPRLQRAAQLAVNGVLDEQGAARRAGEGALAAIAPDGAVRALVGGRDYRASQFNRATQARRQPGSAFKPIVYAAAFEAGMDPASPFEDRAIDIEGWSPGNFGGGFRGRITLADALKRSINTVAAQAGVRAGLPNVTAMAGRLGVVTPLNPVPAVTLGSGEVRLLELTGAYNVFARDGRRFEPFLVREIRSARGELIWQAPETGSGEEAISVEHARWMSTMLQSVVIDGTGTRARIPGHRAAGKTGTSQSSRDAWFVGYSAHLTAGVWVGNDDDSPMNNVTGGQLPAEIWRRFMVEAHTGVRPAPLSAPEPRQRSERDERLAAFYASLSERFDAMLPGSGG</sequence>
<dbReference type="GO" id="GO:0009252">
    <property type="term" value="P:peptidoglycan biosynthetic process"/>
    <property type="evidence" value="ECO:0007669"/>
    <property type="project" value="UniProtKB-UniPathway"/>
</dbReference>
<dbReference type="SUPFAM" id="SSF53955">
    <property type="entry name" value="Lysozyme-like"/>
    <property type="match status" value="1"/>
</dbReference>
<dbReference type="GO" id="GO:0008658">
    <property type="term" value="F:penicillin binding"/>
    <property type="evidence" value="ECO:0007669"/>
    <property type="project" value="InterPro"/>
</dbReference>
<evidence type="ECO:0000256" key="14">
    <source>
        <dbReference type="ARBA" id="ARBA00049902"/>
    </source>
</evidence>
<organism evidence="17 18">
    <name type="scientific">Alkalicaulis satelles</name>
    <dbReference type="NCBI Taxonomy" id="2609175"/>
    <lineage>
        <taxon>Bacteria</taxon>
        <taxon>Pseudomonadati</taxon>
        <taxon>Pseudomonadota</taxon>
        <taxon>Alphaproteobacteria</taxon>
        <taxon>Maricaulales</taxon>
        <taxon>Maricaulaceae</taxon>
        <taxon>Alkalicaulis</taxon>
    </lineage>
</organism>
<comment type="catalytic activity">
    <reaction evidence="14">
        <text>[GlcNAc-(1-&gt;4)-Mur2Ac(oyl-L-Ala-gamma-D-Glu-L-Lys-D-Ala-D-Ala)](n)-di-trans,octa-cis-undecaprenyl diphosphate + beta-D-GlcNAc-(1-&gt;4)-Mur2Ac(oyl-L-Ala-gamma-D-Glu-L-Lys-D-Ala-D-Ala)-di-trans,octa-cis-undecaprenyl diphosphate = [GlcNAc-(1-&gt;4)-Mur2Ac(oyl-L-Ala-gamma-D-Glu-L-Lys-D-Ala-D-Ala)](n+1)-di-trans,octa-cis-undecaprenyl diphosphate + di-trans,octa-cis-undecaprenyl diphosphate + H(+)</text>
        <dbReference type="Rhea" id="RHEA:23708"/>
        <dbReference type="Rhea" id="RHEA-COMP:9602"/>
        <dbReference type="Rhea" id="RHEA-COMP:9603"/>
        <dbReference type="ChEBI" id="CHEBI:15378"/>
        <dbReference type="ChEBI" id="CHEBI:58405"/>
        <dbReference type="ChEBI" id="CHEBI:60033"/>
        <dbReference type="ChEBI" id="CHEBI:78435"/>
        <dbReference type="EC" id="2.4.99.28"/>
    </reaction>
</comment>
<keyword evidence="10" id="KW-0573">Peptidoglycan synthesis</keyword>
<feature type="domain" description="Penicillin-binding protein transpeptidase" evidence="15">
    <location>
        <begin position="278"/>
        <end position="506"/>
    </location>
</feature>
<dbReference type="InterPro" id="IPR050396">
    <property type="entry name" value="Glycosyltr_51/Transpeptidase"/>
</dbReference>
<evidence type="ECO:0000256" key="4">
    <source>
        <dbReference type="ARBA" id="ARBA00022645"/>
    </source>
</evidence>
<dbReference type="Pfam" id="PF00905">
    <property type="entry name" value="Transpeptidase"/>
    <property type="match status" value="1"/>
</dbReference>
<dbReference type="GO" id="GO:0008360">
    <property type="term" value="P:regulation of cell shape"/>
    <property type="evidence" value="ECO:0007669"/>
    <property type="project" value="UniProtKB-KW"/>
</dbReference>
<name>A0A5M6ZDE7_9PROT</name>
<dbReference type="Pfam" id="PF00912">
    <property type="entry name" value="Transgly"/>
    <property type="match status" value="1"/>
</dbReference>
<evidence type="ECO:0000256" key="5">
    <source>
        <dbReference type="ARBA" id="ARBA00022670"/>
    </source>
</evidence>
<evidence type="ECO:0000256" key="12">
    <source>
        <dbReference type="ARBA" id="ARBA00023316"/>
    </source>
</evidence>
<keyword evidence="4" id="KW-0121">Carboxypeptidase</keyword>
<dbReference type="PANTHER" id="PTHR32282">
    <property type="entry name" value="BINDING PROTEIN TRANSPEPTIDASE, PUTATIVE-RELATED"/>
    <property type="match status" value="1"/>
</dbReference>
<dbReference type="InterPro" id="IPR001460">
    <property type="entry name" value="PCN-bd_Tpept"/>
</dbReference>
<dbReference type="GO" id="GO:0030288">
    <property type="term" value="C:outer membrane-bounded periplasmic space"/>
    <property type="evidence" value="ECO:0007669"/>
    <property type="project" value="TreeGrafter"/>
</dbReference>
<keyword evidence="5" id="KW-0645">Protease</keyword>
<dbReference type="Proteomes" id="UP000325122">
    <property type="component" value="Unassembled WGS sequence"/>
</dbReference>
<dbReference type="PANTHER" id="PTHR32282:SF33">
    <property type="entry name" value="PEPTIDOGLYCAN GLYCOSYLTRANSFERASE"/>
    <property type="match status" value="1"/>
</dbReference>
<keyword evidence="11" id="KW-0511">Multifunctional enzyme</keyword>
<evidence type="ECO:0000259" key="16">
    <source>
        <dbReference type="Pfam" id="PF00912"/>
    </source>
</evidence>
<proteinExistence type="inferred from homology"/>
<dbReference type="Gene3D" id="1.10.3810.10">
    <property type="entry name" value="Biosynthetic peptidoglycan transglycosylase-like"/>
    <property type="match status" value="1"/>
</dbReference>
<dbReference type="Gene3D" id="3.40.710.10">
    <property type="entry name" value="DD-peptidase/beta-lactamase superfamily"/>
    <property type="match status" value="1"/>
</dbReference>
<keyword evidence="18" id="KW-1185">Reference proteome</keyword>
<evidence type="ECO:0000256" key="11">
    <source>
        <dbReference type="ARBA" id="ARBA00023268"/>
    </source>
</evidence>
<keyword evidence="9" id="KW-0133">Cell shape</keyword>
<dbReference type="GO" id="GO:0071555">
    <property type="term" value="P:cell wall organization"/>
    <property type="evidence" value="ECO:0007669"/>
    <property type="project" value="UniProtKB-KW"/>
</dbReference>
<dbReference type="GO" id="GO:0006508">
    <property type="term" value="P:proteolysis"/>
    <property type="evidence" value="ECO:0007669"/>
    <property type="project" value="UniProtKB-KW"/>
</dbReference>
<dbReference type="AlphaFoldDB" id="A0A5M6ZDE7"/>
<evidence type="ECO:0000256" key="9">
    <source>
        <dbReference type="ARBA" id="ARBA00022960"/>
    </source>
</evidence>
<keyword evidence="7" id="KW-0808">Transferase</keyword>
<evidence type="ECO:0000256" key="2">
    <source>
        <dbReference type="ARBA" id="ARBA00007090"/>
    </source>
</evidence>
<reference evidence="17 18" key="1">
    <citation type="submission" date="2019-09" db="EMBL/GenBank/DDBJ databases">
        <authorList>
            <person name="Kevbrin V."/>
            <person name="Grouzdev D.S."/>
        </authorList>
    </citation>
    <scope>NUCLEOTIDE SEQUENCE [LARGE SCALE GENOMIC DNA]</scope>
    <source>
        <strain evidence="17 18">G-192</strain>
    </source>
</reference>
<evidence type="ECO:0000313" key="18">
    <source>
        <dbReference type="Proteomes" id="UP000325122"/>
    </source>
</evidence>
<dbReference type="UniPathway" id="UPA00219"/>
<evidence type="ECO:0000256" key="13">
    <source>
        <dbReference type="ARBA" id="ARBA00034000"/>
    </source>
</evidence>
<dbReference type="NCBIfam" id="TIGR02074">
    <property type="entry name" value="PBP_1a_fam"/>
    <property type="match status" value="1"/>
</dbReference>
<keyword evidence="12" id="KW-0961">Cell wall biogenesis/degradation</keyword>
<evidence type="ECO:0000256" key="10">
    <source>
        <dbReference type="ARBA" id="ARBA00022984"/>
    </source>
</evidence>
<keyword evidence="8" id="KW-0378">Hydrolase</keyword>
<dbReference type="InterPro" id="IPR001264">
    <property type="entry name" value="Glyco_trans_51"/>
</dbReference>
<accession>A0A5M6ZDE7</accession>
<evidence type="ECO:0000313" key="17">
    <source>
        <dbReference type="EMBL" id="KAA5801108.1"/>
    </source>
</evidence>
<comment type="catalytic activity">
    <reaction evidence="13">
        <text>Preferential cleavage: (Ac)2-L-Lys-D-Ala-|-D-Ala. Also transpeptidation of peptidyl-alanyl moieties that are N-acyl substituents of D-alanine.</text>
        <dbReference type="EC" id="3.4.16.4"/>
    </reaction>
</comment>
<dbReference type="InterPro" id="IPR023346">
    <property type="entry name" value="Lysozyme-like_dom_sf"/>
</dbReference>
<comment type="similarity">
    <text evidence="2">In the C-terminal section; belongs to the transpeptidase family.</text>
</comment>
<evidence type="ECO:0000259" key="15">
    <source>
        <dbReference type="Pfam" id="PF00905"/>
    </source>
</evidence>
<evidence type="ECO:0000256" key="8">
    <source>
        <dbReference type="ARBA" id="ARBA00022801"/>
    </source>
</evidence>
<dbReference type="SUPFAM" id="SSF56601">
    <property type="entry name" value="beta-lactamase/transpeptidase-like"/>
    <property type="match status" value="1"/>
</dbReference>
<dbReference type="GO" id="GO:0008955">
    <property type="term" value="F:peptidoglycan glycosyltransferase activity"/>
    <property type="evidence" value="ECO:0007669"/>
    <property type="project" value="UniProtKB-EC"/>
</dbReference>
<keyword evidence="6" id="KW-0328">Glycosyltransferase</keyword>
<comment type="caution">
    <text evidence="17">The sequence shown here is derived from an EMBL/GenBank/DDBJ whole genome shotgun (WGS) entry which is preliminary data.</text>
</comment>
<feature type="domain" description="Glycosyl transferase family 51" evidence="16">
    <location>
        <begin position="17"/>
        <end position="180"/>
    </location>
</feature>
<protein>
    <submittedName>
        <fullName evidence="17">PBP1A family penicillin-binding protein</fullName>
    </submittedName>
</protein>
<gene>
    <name evidence="17" type="ORF">F1654_13530</name>
</gene>
<comment type="pathway">
    <text evidence="1">Cell wall biogenesis; peptidoglycan biosynthesis.</text>
</comment>
<dbReference type="EMBL" id="VWOJ01000005">
    <property type="protein sequence ID" value="KAA5801108.1"/>
    <property type="molecule type" value="Genomic_DNA"/>
</dbReference>
<evidence type="ECO:0000256" key="6">
    <source>
        <dbReference type="ARBA" id="ARBA00022676"/>
    </source>
</evidence>
<evidence type="ECO:0000256" key="7">
    <source>
        <dbReference type="ARBA" id="ARBA00022679"/>
    </source>
</evidence>
<dbReference type="InterPro" id="IPR036950">
    <property type="entry name" value="PBP_transglycosylase"/>
</dbReference>
<dbReference type="GO" id="GO:0009002">
    <property type="term" value="F:serine-type D-Ala-D-Ala carboxypeptidase activity"/>
    <property type="evidence" value="ECO:0007669"/>
    <property type="project" value="UniProtKB-EC"/>
</dbReference>
<dbReference type="InterPro" id="IPR012338">
    <property type="entry name" value="Beta-lactam/transpept-like"/>
</dbReference>
<evidence type="ECO:0000256" key="1">
    <source>
        <dbReference type="ARBA" id="ARBA00004752"/>
    </source>
</evidence>